<feature type="region of interest" description="Disordered" evidence="1">
    <location>
        <begin position="334"/>
        <end position="353"/>
    </location>
</feature>
<dbReference type="KEGG" id="sapo:SAPIO_CDS10352"/>
<dbReference type="OrthoDB" id="191139at2759"/>
<name>A0A084FV79_PSEDA</name>
<dbReference type="VEuPathDB" id="FungiDB:SAPIO_CDS10352"/>
<dbReference type="HOGENOM" id="CLU_605706_0_0_1"/>
<dbReference type="EMBL" id="JOWA01000165">
    <property type="protein sequence ID" value="KEZ38991.1"/>
    <property type="molecule type" value="Genomic_DNA"/>
</dbReference>
<feature type="compositionally biased region" description="Acidic residues" evidence="1">
    <location>
        <begin position="359"/>
        <end position="368"/>
    </location>
</feature>
<organism evidence="2 3">
    <name type="scientific">Pseudallescheria apiosperma</name>
    <name type="common">Scedosporium apiospermum</name>
    <dbReference type="NCBI Taxonomy" id="563466"/>
    <lineage>
        <taxon>Eukaryota</taxon>
        <taxon>Fungi</taxon>
        <taxon>Dikarya</taxon>
        <taxon>Ascomycota</taxon>
        <taxon>Pezizomycotina</taxon>
        <taxon>Sordariomycetes</taxon>
        <taxon>Hypocreomycetidae</taxon>
        <taxon>Microascales</taxon>
        <taxon>Microascaceae</taxon>
        <taxon>Scedosporium</taxon>
    </lineage>
</organism>
<feature type="compositionally biased region" description="Low complexity" evidence="1">
    <location>
        <begin position="490"/>
        <end position="504"/>
    </location>
</feature>
<evidence type="ECO:0000313" key="2">
    <source>
        <dbReference type="EMBL" id="KEZ38991.1"/>
    </source>
</evidence>
<accession>A0A084FV79</accession>
<dbReference type="Proteomes" id="UP000028545">
    <property type="component" value="Unassembled WGS sequence"/>
</dbReference>
<sequence length="504" mass="57574">MEDRKARQRTMPLVPEPFHMHAISRQSVAFKSALPRIEPIAEMWCQFCPNLDIPKYREGLSDTKKTELDQRASKLCRRAATNHLYKSSEFTWEVCAWHDAFALIHDDEALRMDKKPYEFIEKSSNGEIDVKIKIPDATLGLKAYDDYDLEHGFICGITDCPHDHKQPDKRLHKDKLGAMMHNPNCGLVVDGVWGKTDLVFPFAVYEAKKRALSYEAAEDQIYHACRTYLAMLDDLARNPNNVSEYQTEKSHRYQLFAFTSCGSYWEVFVAFKFLETCIGEQTVETIWEGDVKEFSRAYDLICIVDQIHDYAINQHRSYVMQHLEAWYARHEAIPTPDPGVSKPSESNLKGVPDGLDDFGDITMDDADADASNSNHRDNDSNDSDNDATDLLSDFNRYSKEQVTEEILRELVGEGPAWLRLKEKTKMAKWDKAQETRARNRALRELARRGASRQSHQVSRESGKSGSGKIGKPEGSKRNRVQSQKAREAATKTAMKAAFANLYPD</sequence>
<protein>
    <submittedName>
        <fullName evidence="2">Uncharacterized protein</fullName>
    </submittedName>
</protein>
<dbReference type="OMA" id="NWEADAW"/>
<reference evidence="2 3" key="1">
    <citation type="journal article" date="2014" name="Genome Announc.">
        <title>Draft genome sequence of the pathogenic fungus Scedosporium apiospermum.</title>
        <authorList>
            <person name="Vandeputte P."/>
            <person name="Ghamrawi S."/>
            <person name="Rechenmann M."/>
            <person name="Iltis A."/>
            <person name="Giraud S."/>
            <person name="Fleury M."/>
            <person name="Thornton C."/>
            <person name="Delhaes L."/>
            <person name="Meyer W."/>
            <person name="Papon N."/>
            <person name="Bouchara J.P."/>
        </authorList>
    </citation>
    <scope>NUCLEOTIDE SEQUENCE [LARGE SCALE GENOMIC DNA]</scope>
    <source>
        <strain evidence="2 3">IHEM 14462</strain>
    </source>
</reference>
<feature type="region of interest" description="Disordered" evidence="1">
    <location>
        <begin position="359"/>
        <end position="390"/>
    </location>
</feature>
<evidence type="ECO:0000313" key="3">
    <source>
        <dbReference type="Proteomes" id="UP000028545"/>
    </source>
</evidence>
<proteinExistence type="predicted"/>
<dbReference type="RefSeq" id="XP_016638790.1">
    <property type="nucleotide sequence ID" value="XM_016783952.1"/>
</dbReference>
<gene>
    <name evidence="2" type="ORF">SAPIO_CDS10352</name>
</gene>
<comment type="caution">
    <text evidence="2">The sequence shown here is derived from an EMBL/GenBank/DDBJ whole genome shotgun (WGS) entry which is preliminary data.</text>
</comment>
<dbReference type="GeneID" id="27719540"/>
<evidence type="ECO:0000256" key="1">
    <source>
        <dbReference type="SAM" id="MobiDB-lite"/>
    </source>
</evidence>
<keyword evidence="3" id="KW-1185">Reference proteome</keyword>
<dbReference type="AlphaFoldDB" id="A0A084FV79"/>
<feature type="region of interest" description="Disordered" evidence="1">
    <location>
        <begin position="445"/>
        <end position="504"/>
    </location>
</feature>